<dbReference type="RefSeq" id="WP_210513395.1">
    <property type="nucleotide sequence ID" value="NZ_JAFIDN010000018.1"/>
</dbReference>
<reference evidence="5" key="1">
    <citation type="submission" date="2021-02" db="EMBL/GenBank/DDBJ databases">
        <title>Natronogracilivirga saccharolytica gen. nov. sp. nov. a new anaerobic, haloalkiliphilic carbohydrate-fermenting bacterium from soda lake and proposing of Cyclonatronumiaceae fam. nov. in the phylum Balneolaeota.</title>
        <authorList>
            <person name="Zhilina T.N."/>
            <person name="Sorokin D.Y."/>
            <person name="Zavarzina D.G."/>
            <person name="Toshchakov S.V."/>
            <person name="Kublanov I.V."/>
        </authorList>
    </citation>
    <scope>NUCLEOTIDE SEQUENCE</scope>
    <source>
        <strain evidence="5">Z-1702</strain>
    </source>
</reference>
<dbReference type="InterPro" id="IPR051398">
    <property type="entry name" value="Polysacch_Deacetylase"/>
</dbReference>
<dbReference type="Pfam" id="PF01522">
    <property type="entry name" value="Polysacc_deac_1"/>
    <property type="match status" value="2"/>
</dbReference>
<dbReference type="AlphaFoldDB" id="A0A8J7RMY0"/>
<feature type="region of interest" description="Disordered" evidence="3">
    <location>
        <begin position="298"/>
        <end position="320"/>
    </location>
</feature>
<name>A0A8J7RMY0_9BACT</name>
<gene>
    <name evidence="5" type="ORF">NATSA_14755</name>
</gene>
<dbReference type="PROSITE" id="PS51677">
    <property type="entry name" value="NODB"/>
    <property type="match status" value="1"/>
</dbReference>
<accession>A0A8J7RMY0</accession>
<feature type="compositionally biased region" description="Polar residues" evidence="3">
    <location>
        <begin position="311"/>
        <end position="320"/>
    </location>
</feature>
<evidence type="ECO:0000256" key="1">
    <source>
        <dbReference type="ARBA" id="ARBA00004613"/>
    </source>
</evidence>
<protein>
    <submittedName>
        <fullName evidence="5">Polysaccharide deacetylase family protein</fullName>
    </submittedName>
</protein>
<dbReference type="EMBL" id="JAFIDN010000018">
    <property type="protein sequence ID" value="MBP3193935.1"/>
    <property type="molecule type" value="Genomic_DNA"/>
</dbReference>
<evidence type="ECO:0000259" key="4">
    <source>
        <dbReference type="PROSITE" id="PS51677"/>
    </source>
</evidence>
<dbReference type="GO" id="GO:0005975">
    <property type="term" value="P:carbohydrate metabolic process"/>
    <property type="evidence" value="ECO:0007669"/>
    <property type="project" value="InterPro"/>
</dbReference>
<dbReference type="GO" id="GO:0016810">
    <property type="term" value="F:hydrolase activity, acting on carbon-nitrogen (but not peptide) bonds"/>
    <property type="evidence" value="ECO:0007669"/>
    <property type="project" value="InterPro"/>
</dbReference>
<keyword evidence="2" id="KW-0732">Signal</keyword>
<proteinExistence type="predicted"/>
<dbReference type="Gene3D" id="3.20.20.370">
    <property type="entry name" value="Glycoside hydrolase/deacetylase"/>
    <property type="match status" value="1"/>
</dbReference>
<sequence length="320" mass="37086">MLSIIMYHYVREIKQSRYPNIKGLEAHLFKKQLDYIEQNYSVVTAEQVIAYYNGAGTLPENAALLTFDDGYSDHFQYVYPILKNRKMQGSFFVPVKPVQENRVLDVNKIHLLLEAVPPKKLIAGIKRLLPDYQMEHDVADFEAYYQELAKPGRYDTAEVIFIKRLLQHKLPDDVRLDLLSRLFETFISVPEHVIARELYMTGDQCKCLVEDGMHVGAHTCDHLWLNQISDDRQDEQFRNNVSFLESIGADADTYTMAYPYGAYNRKTLDLMNKYNMKLGFTTEPIGNINLKETHPYELPRLDTNDLPVQQHPESSVSARN</sequence>
<dbReference type="GO" id="GO:0005576">
    <property type="term" value="C:extracellular region"/>
    <property type="evidence" value="ECO:0007669"/>
    <property type="project" value="UniProtKB-SubCell"/>
</dbReference>
<evidence type="ECO:0000313" key="6">
    <source>
        <dbReference type="Proteomes" id="UP000673975"/>
    </source>
</evidence>
<evidence type="ECO:0000313" key="5">
    <source>
        <dbReference type="EMBL" id="MBP3193935.1"/>
    </source>
</evidence>
<dbReference type="Proteomes" id="UP000673975">
    <property type="component" value="Unassembled WGS sequence"/>
</dbReference>
<keyword evidence="6" id="KW-1185">Reference proteome</keyword>
<organism evidence="5 6">
    <name type="scientific">Natronogracilivirga saccharolytica</name>
    <dbReference type="NCBI Taxonomy" id="2812953"/>
    <lineage>
        <taxon>Bacteria</taxon>
        <taxon>Pseudomonadati</taxon>
        <taxon>Balneolota</taxon>
        <taxon>Balneolia</taxon>
        <taxon>Balneolales</taxon>
        <taxon>Cyclonatronaceae</taxon>
        <taxon>Natronogracilivirga</taxon>
    </lineage>
</organism>
<evidence type="ECO:0000256" key="3">
    <source>
        <dbReference type="SAM" id="MobiDB-lite"/>
    </source>
</evidence>
<dbReference type="SUPFAM" id="SSF88713">
    <property type="entry name" value="Glycoside hydrolase/deacetylase"/>
    <property type="match status" value="1"/>
</dbReference>
<dbReference type="InterPro" id="IPR002509">
    <property type="entry name" value="NODB_dom"/>
</dbReference>
<dbReference type="InterPro" id="IPR011330">
    <property type="entry name" value="Glyco_hydro/deAcase_b/a-brl"/>
</dbReference>
<feature type="domain" description="NodB homology" evidence="4">
    <location>
        <begin position="61"/>
        <end position="320"/>
    </location>
</feature>
<dbReference type="CDD" id="cd10971">
    <property type="entry name" value="CE4_DAC_u2_5s"/>
    <property type="match status" value="1"/>
</dbReference>
<dbReference type="PANTHER" id="PTHR34216">
    <property type="match status" value="1"/>
</dbReference>
<dbReference type="PANTHER" id="PTHR34216:SF3">
    <property type="entry name" value="POLY-BETA-1,6-N-ACETYL-D-GLUCOSAMINE N-DEACETYLASE"/>
    <property type="match status" value="1"/>
</dbReference>
<comment type="subcellular location">
    <subcellularLocation>
        <location evidence="1">Secreted</location>
    </subcellularLocation>
</comment>
<evidence type="ECO:0000256" key="2">
    <source>
        <dbReference type="ARBA" id="ARBA00022729"/>
    </source>
</evidence>
<comment type="caution">
    <text evidence="5">The sequence shown here is derived from an EMBL/GenBank/DDBJ whole genome shotgun (WGS) entry which is preliminary data.</text>
</comment>